<feature type="chain" id="PRO_5004200191" evidence="1">
    <location>
        <begin position="29"/>
        <end position="129"/>
    </location>
</feature>
<organism evidence="2 3">
    <name type="scientific">Saccharophagus degradans (strain 2-40 / ATCC 43961 / DSM 17024)</name>
    <dbReference type="NCBI Taxonomy" id="203122"/>
    <lineage>
        <taxon>Bacteria</taxon>
        <taxon>Pseudomonadati</taxon>
        <taxon>Pseudomonadota</taxon>
        <taxon>Gammaproteobacteria</taxon>
        <taxon>Cellvibrionales</taxon>
        <taxon>Cellvibrionaceae</taxon>
        <taxon>Saccharophagus</taxon>
    </lineage>
</organism>
<dbReference type="HOGENOM" id="CLU_1967911_0_0_6"/>
<protein>
    <submittedName>
        <fullName evidence="2">Uncharacterized protein</fullName>
    </submittedName>
</protein>
<accession>Q21FM8</accession>
<dbReference type="EMBL" id="CP000282">
    <property type="protein sequence ID" value="ABD82501.1"/>
    <property type="molecule type" value="Genomic_DNA"/>
</dbReference>
<evidence type="ECO:0000313" key="3">
    <source>
        <dbReference type="Proteomes" id="UP000001947"/>
    </source>
</evidence>
<proteinExistence type="predicted"/>
<name>Q21FM8_SACD2</name>
<dbReference type="Proteomes" id="UP000001947">
    <property type="component" value="Chromosome"/>
</dbReference>
<feature type="signal peptide" evidence="1">
    <location>
        <begin position="1"/>
        <end position="28"/>
    </location>
</feature>
<gene>
    <name evidence="2" type="ordered locus">Sde_3244</name>
</gene>
<keyword evidence="1" id="KW-0732">Signal</keyword>
<dbReference type="eggNOG" id="ENOG502ZM4B">
    <property type="taxonomic scope" value="Bacteria"/>
</dbReference>
<evidence type="ECO:0000256" key="1">
    <source>
        <dbReference type="SAM" id="SignalP"/>
    </source>
</evidence>
<dbReference type="KEGG" id="sde:Sde_3244"/>
<reference evidence="2 3" key="1">
    <citation type="journal article" date="2008" name="PLoS Genet.">
        <title>Complete genome sequence of the complex carbohydrate-degrading marine bacterium, Saccharophagus degradans strain 2-40 T.</title>
        <authorList>
            <person name="Weiner R.M."/>
            <person name="Taylor L.E.II."/>
            <person name="Henrissat B."/>
            <person name="Hauser L."/>
            <person name="Land M."/>
            <person name="Coutinho P.M."/>
            <person name="Rancurel C."/>
            <person name="Saunders E.H."/>
            <person name="Longmire A.G."/>
            <person name="Zhang H."/>
            <person name="Bayer E.A."/>
            <person name="Gilbert H.J."/>
            <person name="Larimer F."/>
            <person name="Zhulin I.B."/>
            <person name="Ekborg N.A."/>
            <person name="Lamed R."/>
            <person name="Richardson P.M."/>
            <person name="Borovok I."/>
            <person name="Hutcheson S."/>
        </authorList>
    </citation>
    <scope>NUCLEOTIDE SEQUENCE [LARGE SCALE GENOMIC DNA]</scope>
    <source>
        <strain evidence="3">2-40 / ATCC 43961 / DSM 17024</strain>
    </source>
</reference>
<keyword evidence="3" id="KW-1185">Reference proteome</keyword>
<sequence length="129" mass="14324">MSYMCTYTKIKNALLGFLIITLSSAINAETYTEPATIKGVTLGAGYVRVRLHQMLDEGEFSPSEAECNAKSYYAIDTSSESGRLFYSTILSAKLTEAKISVQLHGCFQNGSNFYPKINHVYFCENKFCG</sequence>
<dbReference type="AlphaFoldDB" id="Q21FM8"/>
<evidence type="ECO:0000313" key="2">
    <source>
        <dbReference type="EMBL" id="ABD82501.1"/>
    </source>
</evidence>